<sequence>MPAPLNRLKRRLAAGEVTHGIWVGLADPYLAEIAATAGFDWLLIDGEHAPNDIRSLSAQVAVVAASDSVPVIRLPDDDPAKIKQALDIGAQTLLIPMIESGAQADRAVKACLYPPHGIRGVGSALARASRFAAIPDYLTTANDQICLIVQIESRAGLAALDEVLAVDGLDGVFIGPSDLAADMGHLGKPGHPEVQHAVLDAIRRIRAAGKAAGVLTTDPAFIEASKAAGATFMGVGIDVTLFAGALRALAGTYAGTGA</sequence>
<comment type="caution">
    <text evidence="9">The sequence shown here is derived from an EMBL/GenBank/DDBJ whole genome shotgun (WGS) entry which is preliminary data.</text>
</comment>
<evidence type="ECO:0000256" key="2">
    <source>
        <dbReference type="ARBA" id="ARBA00005568"/>
    </source>
</evidence>
<reference evidence="9 10" key="2">
    <citation type="submission" date="2019-01" db="EMBL/GenBank/DDBJ databases">
        <authorList>
            <person name="Li Y."/>
        </authorList>
    </citation>
    <scope>NUCLEOTIDE SEQUENCE [LARGE SCALE GENOMIC DNA]</scope>
    <source>
        <strain evidence="9 10">SK2B-1</strain>
    </source>
</reference>
<dbReference type="GO" id="GO:0016832">
    <property type="term" value="F:aldehyde-lyase activity"/>
    <property type="evidence" value="ECO:0007669"/>
    <property type="project" value="TreeGrafter"/>
</dbReference>
<dbReference type="EMBL" id="SAUZ01000010">
    <property type="protein sequence ID" value="RWR21065.1"/>
    <property type="molecule type" value="Genomic_DNA"/>
</dbReference>
<dbReference type="InterPro" id="IPR015813">
    <property type="entry name" value="Pyrv/PenolPyrv_kinase-like_dom"/>
</dbReference>
<dbReference type="InterPro" id="IPR050251">
    <property type="entry name" value="HpcH-HpaI_aldolase"/>
</dbReference>
<feature type="domain" description="HpcH/HpaI aldolase/citrate lyase" evidence="8">
    <location>
        <begin position="20"/>
        <end position="243"/>
    </location>
</feature>
<dbReference type="PANTHER" id="PTHR30502">
    <property type="entry name" value="2-KETO-3-DEOXY-L-RHAMNONATE ALDOLASE"/>
    <property type="match status" value="1"/>
</dbReference>
<evidence type="ECO:0000256" key="3">
    <source>
        <dbReference type="ARBA" id="ARBA00022723"/>
    </source>
</evidence>
<dbReference type="GO" id="GO:0005737">
    <property type="term" value="C:cytoplasm"/>
    <property type="evidence" value="ECO:0007669"/>
    <property type="project" value="UniProtKB-ARBA"/>
</dbReference>
<dbReference type="SUPFAM" id="SSF51621">
    <property type="entry name" value="Phosphoenolpyruvate/pyruvate domain"/>
    <property type="match status" value="1"/>
</dbReference>
<dbReference type="InterPro" id="IPR005000">
    <property type="entry name" value="Aldolase/citrate-lyase_domain"/>
</dbReference>
<accession>A0A443JKF4</accession>
<evidence type="ECO:0000256" key="7">
    <source>
        <dbReference type="ARBA" id="ARBA00068169"/>
    </source>
</evidence>
<keyword evidence="5" id="KW-0670">Pyruvate</keyword>
<evidence type="ECO:0000259" key="8">
    <source>
        <dbReference type="Pfam" id="PF03328"/>
    </source>
</evidence>
<dbReference type="Proteomes" id="UP000284476">
    <property type="component" value="Unassembled WGS sequence"/>
</dbReference>
<dbReference type="GO" id="GO:0046872">
    <property type="term" value="F:metal ion binding"/>
    <property type="evidence" value="ECO:0007669"/>
    <property type="project" value="UniProtKB-KW"/>
</dbReference>
<evidence type="ECO:0000256" key="6">
    <source>
        <dbReference type="ARBA" id="ARBA00045074"/>
    </source>
</evidence>
<evidence type="ECO:0000256" key="4">
    <source>
        <dbReference type="ARBA" id="ARBA00023239"/>
    </source>
</evidence>
<keyword evidence="4" id="KW-0456">Lyase</keyword>
<evidence type="ECO:0000256" key="1">
    <source>
        <dbReference type="ARBA" id="ARBA00001968"/>
    </source>
</evidence>
<evidence type="ECO:0000313" key="10">
    <source>
        <dbReference type="Proteomes" id="UP000284476"/>
    </source>
</evidence>
<evidence type="ECO:0000313" key="9">
    <source>
        <dbReference type="EMBL" id="RWR21065.1"/>
    </source>
</evidence>
<dbReference type="Gene3D" id="3.20.20.60">
    <property type="entry name" value="Phosphoenolpyruvate-binding domains"/>
    <property type="match status" value="1"/>
</dbReference>
<organism evidence="9 10">
    <name type="scientific">Paenirhodobacter populi</name>
    <dbReference type="NCBI Taxonomy" id="2306993"/>
    <lineage>
        <taxon>Bacteria</taxon>
        <taxon>Pseudomonadati</taxon>
        <taxon>Pseudomonadota</taxon>
        <taxon>Alphaproteobacteria</taxon>
        <taxon>Rhodobacterales</taxon>
        <taxon>Rhodobacter group</taxon>
        <taxon>Paenirhodobacter</taxon>
    </lineage>
</organism>
<dbReference type="InterPro" id="IPR040442">
    <property type="entry name" value="Pyrv_kinase-like_dom_sf"/>
</dbReference>
<comment type="cofactor">
    <cofactor evidence="1">
        <name>a divalent metal cation</name>
        <dbReference type="ChEBI" id="CHEBI:60240"/>
    </cofactor>
</comment>
<name>A0A443JKF4_9RHOB</name>
<dbReference type="FunFam" id="3.20.20.60:FF:000004">
    <property type="entry name" value="5-keto-4-deoxy-D-glucarate aldolase"/>
    <property type="match status" value="1"/>
</dbReference>
<gene>
    <name evidence="9" type="ORF">D2T30_09455</name>
</gene>
<keyword evidence="3" id="KW-0479">Metal-binding</keyword>
<evidence type="ECO:0000256" key="5">
    <source>
        <dbReference type="ARBA" id="ARBA00023317"/>
    </source>
</evidence>
<dbReference type="Pfam" id="PF03328">
    <property type="entry name" value="HpcH_HpaI"/>
    <property type="match status" value="1"/>
</dbReference>
<proteinExistence type="inferred from homology"/>
<protein>
    <recommendedName>
        <fullName evidence="7">Hydroxypyruvate/pyruvate aldolase</fullName>
    </recommendedName>
</protein>
<reference evidence="9 10" key="1">
    <citation type="submission" date="2019-01" db="EMBL/GenBank/DDBJ databases">
        <title>Sinorhodobacter populi sp. nov. isolated from the symptomatic bark tissue of Populus euramericana canker.</title>
        <authorList>
            <person name="Xu G."/>
        </authorList>
    </citation>
    <scope>NUCLEOTIDE SEQUENCE [LARGE SCALE GENOMIC DNA]</scope>
    <source>
        <strain evidence="9 10">SK2B-1</strain>
    </source>
</reference>
<dbReference type="AlphaFoldDB" id="A0A443JKF4"/>
<dbReference type="RefSeq" id="WP_128208666.1">
    <property type="nucleotide sequence ID" value="NZ_JBHRSO010000018.1"/>
</dbReference>
<comment type="catalytic activity">
    <reaction evidence="6">
        <text>D-glyceraldehyde + pyruvate = 2-dehydro-3-deoxy-L-galactonate</text>
        <dbReference type="Rhea" id="RHEA:80055"/>
        <dbReference type="ChEBI" id="CHEBI:15361"/>
        <dbReference type="ChEBI" id="CHEBI:17378"/>
        <dbReference type="ChEBI" id="CHEBI:75545"/>
    </reaction>
</comment>
<comment type="similarity">
    <text evidence="2">Belongs to the HpcH/HpaI aldolase family.</text>
</comment>
<dbReference type="PANTHER" id="PTHR30502:SF0">
    <property type="entry name" value="PHOSPHOENOLPYRUVATE CARBOXYLASE FAMILY PROTEIN"/>
    <property type="match status" value="1"/>
</dbReference>